<dbReference type="SMART" id="SM00233">
    <property type="entry name" value="PH"/>
    <property type="match status" value="1"/>
</dbReference>
<dbReference type="PANTHER" id="PTHR14309">
    <property type="entry name" value="EXPRESSED PROTEIN"/>
    <property type="match status" value="1"/>
</dbReference>
<reference evidence="5" key="1">
    <citation type="submission" date="2021-05" db="EMBL/GenBank/DDBJ databases">
        <authorList>
            <person name="Alioto T."/>
            <person name="Alioto T."/>
            <person name="Gomez Garrido J."/>
        </authorList>
    </citation>
    <scope>NUCLEOTIDE SEQUENCE</scope>
</reference>
<dbReference type="SUPFAM" id="SSF50729">
    <property type="entry name" value="PH domain-like"/>
    <property type="match status" value="1"/>
</dbReference>
<dbReference type="InterPro" id="IPR039680">
    <property type="entry name" value="PLEKHB1/2"/>
</dbReference>
<dbReference type="GO" id="GO:0016020">
    <property type="term" value="C:membrane"/>
    <property type="evidence" value="ECO:0007669"/>
    <property type="project" value="UniProtKB-SubCell"/>
</dbReference>
<proteinExistence type="predicted"/>
<dbReference type="GO" id="GO:0045595">
    <property type="term" value="P:regulation of cell differentiation"/>
    <property type="evidence" value="ECO:0007669"/>
    <property type="project" value="TreeGrafter"/>
</dbReference>
<dbReference type="PROSITE" id="PS50003">
    <property type="entry name" value="PH_DOMAIN"/>
    <property type="match status" value="1"/>
</dbReference>
<organism evidence="5">
    <name type="scientific">Cacopsylla melanoneura</name>
    <dbReference type="NCBI Taxonomy" id="428564"/>
    <lineage>
        <taxon>Eukaryota</taxon>
        <taxon>Metazoa</taxon>
        <taxon>Ecdysozoa</taxon>
        <taxon>Arthropoda</taxon>
        <taxon>Hexapoda</taxon>
        <taxon>Insecta</taxon>
        <taxon>Pterygota</taxon>
        <taxon>Neoptera</taxon>
        <taxon>Paraneoptera</taxon>
        <taxon>Hemiptera</taxon>
        <taxon>Sternorrhyncha</taxon>
        <taxon>Psylloidea</taxon>
        <taxon>Psyllidae</taxon>
        <taxon>Psyllinae</taxon>
        <taxon>Cacopsylla</taxon>
    </lineage>
</organism>
<dbReference type="EMBL" id="HBUF01049107">
    <property type="protein sequence ID" value="CAG6621034.1"/>
    <property type="molecule type" value="Transcribed_RNA"/>
</dbReference>
<dbReference type="Gene3D" id="2.30.29.30">
    <property type="entry name" value="Pleckstrin-homology domain (PH domain)/Phosphotyrosine-binding domain (PTB)"/>
    <property type="match status" value="1"/>
</dbReference>
<dbReference type="AlphaFoldDB" id="A0A8D9A9M2"/>
<dbReference type="InterPro" id="IPR011993">
    <property type="entry name" value="PH-like_dom_sf"/>
</dbReference>
<name>A0A8D9A9M2_9HEMI</name>
<feature type="compositionally biased region" description="Polar residues" evidence="3">
    <location>
        <begin position="172"/>
        <end position="197"/>
    </location>
</feature>
<accession>A0A8D9A9M2</accession>
<sequence length="269" mass="30031">MKPEEINTEGMAKPVKGGYLLRHKRRMFGKSWREEWVVLYDDSTLAWYKEKGRGVPEGCIVVKDAPELLAVSQWTMRIPGRPDLPSGSQLVQLMAFGTRTRDKVHWLLAQSEQEVHDWMTAITNTLPPPPLPPDEKAPNLAKDAQLPPVQSEGENKPEAARTGSYPNHHHGNQNPTPQESSNSNQTEPNQQTLSNAMGNYGDALMMGATLTNWGHSYANWGNGYGWGVGWGWNEYYSGCHEVNYDMCTGADLSCDDADYGMDWGGDICF</sequence>
<comment type="subcellular location">
    <subcellularLocation>
        <location evidence="1">Membrane</location>
    </subcellularLocation>
</comment>
<evidence type="ECO:0000256" key="1">
    <source>
        <dbReference type="ARBA" id="ARBA00004370"/>
    </source>
</evidence>
<protein>
    <recommendedName>
        <fullName evidence="4">PH domain-containing protein</fullName>
    </recommendedName>
</protein>
<evidence type="ECO:0000259" key="4">
    <source>
        <dbReference type="PROSITE" id="PS50003"/>
    </source>
</evidence>
<dbReference type="InterPro" id="IPR001849">
    <property type="entry name" value="PH_domain"/>
</dbReference>
<evidence type="ECO:0000313" key="5">
    <source>
        <dbReference type="EMBL" id="CAG6761200.1"/>
    </source>
</evidence>
<dbReference type="PANTHER" id="PTHR14309:SF12">
    <property type="entry name" value="PH DOMAIN-CONTAINING PROTEIN"/>
    <property type="match status" value="1"/>
</dbReference>
<evidence type="ECO:0000256" key="3">
    <source>
        <dbReference type="SAM" id="MobiDB-lite"/>
    </source>
</evidence>
<dbReference type="Pfam" id="PF00169">
    <property type="entry name" value="PH"/>
    <property type="match status" value="1"/>
</dbReference>
<feature type="region of interest" description="Disordered" evidence="3">
    <location>
        <begin position="122"/>
        <end position="141"/>
    </location>
</feature>
<feature type="domain" description="PH" evidence="4">
    <location>
        <begin position="13"/>
        <end position="127"/>
    </location>
</feature>
<evidence type="ECO:0000256" key="2">
    <source>
        <dbReference type="ARBA" id="ARBA00023136"/>
    </source>
</evidence>
<keyword evidence="2" id="KW-0472">Membrane</keyword>
<feature type="region of interest" description="Disordered" evidence="3">
    <location>
        <begin position="147"/>
        <end position="197"/>
    </location>
</feature>
<dbReference type="EMBL" id="HBUF01382477">
    <property type="protein sequence ID" value="CAG6730848.1"/>
    <property type="molecule type" value="Transcribed_RNA"/>
</dbReference>
<dbReference type="EMBL" id="HBUF01049106">
    <property type="protein sequence ID" value="CAG6621033.1"/>
    <property type="molecule type" value="Transcribed_RNA"/>
</dbReference>
<dbReference type="EMBL" id="HBUF01558613">
    <property type="protein sequence ID" value="CAG6761202.1"/>
    <property type="molecule type" value="Transcribed_RNA"/>
</dbReference>
<dbReference type="EMBL" id="HBUF01558611">
    <property type="protein sequence ID" value="CAG6761200.1"/>
    <property type="molecule type" value="Transcribed_RNA"/>
</dbReference>
<dbReference type="EMBL" id="HBUF01558612">
    <property type="protein sequence ID" value="CAG6761201.1"/>
    <property type="molecule type" value="Transcribed_RNA"/>
</dbReference>